<dbReference type="EMBL" id="QXFW01004936">
    <property type="protein sequence ID" value="KAE8963769.1"/>
    <property type="molecule type" value="Genomic_DNA"/>
</dbReference>
<protein>
    <submittedName>
        <fullName evidence="2">Uncharacterized protein</fullName>
    </submittedName>
</protein>
<feature type="region of interest" description="Disordered" evidence="1">
    <location>
        <begin position="127"/>
        <end position="146"/>
    </location>
</feature>
<reference evidence="2 3" key="1">
    <citation type="submission" date="2018-09" db="EMBL/GenBank/DDBJ databases">
        <title>Genomic investigation of the strawberry pathogen Phytophthora fragariae indicates pathogenicity is determined by transcriptional variation in three key races.</title>
        <authorList>
            <person name="Adams T.M."/>
            <person name="Armitage A.D."/>
            <person name="Sobczyk M.K."/>
            <person name="Bates H.J."/>
            <person name="Dunwell J.M."/>
            <person name="Nellist C.F."/>
            <person name="Harrison R.J."/>
        </authorList>
    </citation>
    <scope>NUCLEOTIDE SEQUENCE [LARGE SCALE GENOMIC DNA]</scope>
    <source>
        <strain evidence="2 3">SCRP245</strain>
    </source>
</reference>
<proteinExistence type="predicted"/>
<feature type="region of interest" description="Disordered" evidence="1">
    <location>
        <begin position="83"/>
        <end position="105"/>
    </location>
</feature>
<evidence type="ECO:0000313" key="3">
    <source>
        <dbReference type="Proteomes" id="UP000460718"/>
    </source>
</evidence>
<dbReference type="AlphaFoldDB" id="A0A6A3H2H9"/>
<organism evidence="2 3">
    <name type="scientific">Phytophthora fragariae</name>
    <dbReference type="NCBI Taxonomy" id="53985"/>
    <lineage>
        <taxon>Eukaryota</taxon>
        <taxon>Sar</taxon>
        <taxon>Stramenopiles</taxon>
        <taxon>Oomycota</taxon>
        <taxon>Peronosporomycetes</taxon>
        <taxon>Peronosporales</taxon>
        <taxon>Peronosporaceae</taxon>
        <taxon>Phytophthora</taxon>
    </lineage>
</organism>
<evidence type="ECO:0000313" key="2">
    <source>
        <dbReference type="EMBL" id="KAE8963769.1"/>
    </source>
</evidence>
<accession>A0A6A3H2H9</accession>
<evidence type="ECO:0000256" key="1">
    <source>
        <dbReference type="SAM" id="MobiDB-lite"/>
    </source>
</evidence>
<comment type="caution">
    <text evidence="2">The sequence shown here is derived from an EMBL/GenBank/DDBJ whole genome shotgun (WGS) entry which is preliminary data.</text>
</comment>
<dbReference type="Proteomes" id="UP000460718">
    <property type="component" value="Unassembled WGS sequence"/>
</dbReference>
<name>A0A6A3H2H9_9STRA</name>
<sequence>MDQLLLDVGLDANAAVAAITKVLKVGLVMDAAAIMSAELLWNLTHRVLLDVELDAAGTADVMSELLETQGWWMAAAPCRRKWSSSSTTVPTEHESTPAPTTIMPEVKSTFAPASTPLTAYSHDALTITEDAPEAQTPAQTVMPEDE</sequence>
<gene>
    <name evidence="2" type="ORF">PF011_g28915</name>
</gene>